<keyword evidence="1" id="KW-0812">Transmembrane</keyword>
<gene>
    <name evidence="3" type="ORF">SAMN05443669_100310</name>
</gene>
<keyword evidence="4" id="KW-1185">Reference proteome</keyword>
<dbReference type="SUPFAM" id="SSF53756">
    <property type="entry name" value="UDP-Glycosyltransferase/glycogen phosphorylase"/>
    <property type="match status" value="1"/>
</dbReference>
<accession>A0A1M6YB71</accession>
<keyword evidence="1" id="KW-1133">Transmembrane helix</keyword>
<feature type="domain" description="Glycosyl transferase family 1" evidence="2">
    <location>
        <begin position="188"/>
        <end position="353"/>
    </location>
</feature>
<organism evidence="3 4">
    <name type="scientific">Flavobacterium xanthum</name>
    <dbReference type="NCBI Taxonomy" id="69322"/>
    <lineage>
        <taxon>Bacteria</taxon>
        <taxon>Pseudomonadati</taxon>
        <taxon>Bacteroidota</taxon>
        <taxon>Flavobacteriia</taxon>
        <taxon>Flavobacteriales</taxon>
        <taxon>Flavobacteriaceae</taxon>
        <taxon>Flavobacterium</taxon>
    </lineage>
</organism>
<dbReference type="CDD" id="cd03801">
    <property type="entry name" value="GT4_PimA-like"/>
    <property type="match status" value="1"/>
</dbReference>
<dbReference type="GO" id="GO:0016757">
    <property type="term" value="F:glycosyltransferase activity"/>
    <property type="evidence" value="ECO:0007669"/>
    <property type="project" value="InterPro"/>
</dbReference>
<evidence type="ECO:0000313" key="3">
    <source>
        <dbReference type="EMBL" id="SHL15392.1"/>
    </source>
</evidence>
<protein>
    <submittedName>
        <fullName evidence="3">Glycosyltransferase involved in cell wall bisynthesis</fullName>
    </submittedName>
</protein>
<dbReference type="Proteomes" id="UP000184260">
    <property type="component" value="Unassembled WGS sequence"/>
</dbReference>
<dbReference type="PANTHER" id="PTHR45947">
    <property type="entry name" value="SULFOQUINOVOSYL TRANSFERASE SQD2"/>
    <property type="match status" value="1"/>
</dbReference>
<dbReference type="OrthoDB" id="9790710at2"/>
<sequence>MKKVLAFIDWYKPGYKAGGTITAFSNFVDYLEDDFEFNIITRDTDYCDKESYASVVSDEWNSISKSNVYYISRPKLNFKRIKKIISIESYDYVYVNGIFSFYFSVLPLLIIRNTQVIVNPHGMLSKQAFSIKNNKKIIFLKIINFLNLYNKTVFHVANEEEAQAVKERIKVFQEIKIANQLPRKLKHENFKKKIKKNEILCLISVARISPEKGTKYIFEFLSKIQNTKIVLDLYGPIYNKEYWKECQSVITKLPENITVNYKGSVDGSTMNDVLQNYHFFILPSEGENFGHAILEALSAGCPVIISDKTPWKSLESKKIGWDLPLDNPQKFVDAIEKASGMNQSIYNEWSNNAVTFAKKFCNNPEILEENRKLFF</sequence>
<dbReference type="InterPro" id="IPR001296">
    <property type="entry name" value="Glyco_trans_1"/>
</dbReference>
<dbReference type="RefSeq" id="WP_073351366.1">
    <property type="nucleotide sequence ID" value="NZ_FRBU01000003.1"/>
</dbReference>
<dbReference type="AlphaFoldDB" id="A0A1M6YB71"/>
<dbReference type="STRING" id="69322.SAMN05443669_100310"/>
<dbReference type="InterPro" id="IPR050194">
    <property type="entry name" value="Glycosyltransferase_grp1"/>
</dbReference>
<proteinExistence type="predicted"/>
<keyword evidence="3" id="KW-0808">Transferase</keyword>
<dbReference type="Pfam" id="PF00534">
    <property type="entry name" value="Glycos_transf_1"/>
    <property type="match status" value="1"/>
</dbReference>
<evidence type="ECO:0000313" key="4">
    <source>
        <dbReference type="Proteomes" id="UP000184260"/>
    </source>
</evidence>
<name>A0A1M6YB71_9FLAO</name>
<dbReference type="EMBL" id="FRBU01000003">
    <property type="protein sequence ID" value="SHL15392.1"/>
    <property type="molecule type" value="Genomic_DNA"/>
</dbReference>
<evidence type="ECO:0000259" key="2">
    <source>
        <dbReference type="Pfam" id="PF00534"/>
    </source>
</evidence>
<feature type="transmembrane region" description="Helical" evidence="1">
    <location>
        <begin position="92"/>
        <end position="111"/>
    </location>
</feature>
<evidence type="ECO:0000256" key="1">
    <source>
        <dbReference type="SAM" id="Phobius"/>
    </source>
</evidence>
<dbReference type="PANTHER" id="PTHR45947:SF3">
    <property type="entry name" value="SULFOQUINOVOSYL TRANSFERASE SQD2"/>
    <property type="match status" value="1"/>
</dbReference>
<keyword evidence="1" id="KW-0472">Membrane</keyword>
<dbReference type="Gene3D" id="3.40.50.2000">
    <property type="entry name" value="Glycogen Phosphorylase B"/>
    <property type="match status" value="2"/>
</dbReference>
<reference evidence="4" key="1">
    <citation type="submission" date="2016-11" db="EMBL/GenBank/DDBJ databases">
        <authorList>
            <person name="Varghese N."/>
            <person name="Submissions S."/>
        </authorList>
    </citation>
    <scope>NUCLEOTIDE SEQUENCE [LARGE SCALE GENOMIC DNA]</scope>
    <source>
        <strain evidence="4">DSM 3661</strain>
    </source>
</reference>